<reference evidence="1 2" key="1">
    <citation type="submission" date="2011-08" db="EMBL/GenBank/DDBJ databases">
        <authorList>
            <person name="Lin Y."/>
            <person name="Hao X."/>
            <person name="Johnstone L."/>
            <person name="Miller S.J."/>
            <person name="Wei G."/>
            <person name="Rensing C."/>
        </authorList>
    </citation>
    <scope>NUCLEOTIDE SEQUENCE [LARGE SCALE GENOMIC DNA]</scope>
    <source>
        <strain evidence="1 2">K42</strain>
    </source>
</reference>
<dbReference type="EMBL" id="AGBF01000007">
    <property type="protein sequence ID" value="EGX61049.1"/>
    <property type="molecule type" value="Genomic_DNA"/>
</dbReference>
<accession>G2G5W0</accession>
<proteinExistence type="predicted"/>
<dbReference type="PATRIC" id="fig|700597.3.peg.838"/>
<evidence type="ECO:0000313" key="2">
    <source>
        <dbReference type="Proteomes" id="UP000004217"/>
    </source>
</evidence>
<organism evidence="1 2">
    <name type="scientific">Streptomyces zinciresistens K42</name>
    <dbReference type="NCBI Taxonomy" id="700597"/>
    <lineage>
        <taxon>Bacteria</taxon>
        <taxon>Bacillati</taxon>
        <taxon>Actinomycetota</taxon>
        <taxon>Actinomycetes</taxon>
        <taxon>Kitasatosporales</taxon>
        <taxon>Streptomycetaceae</taxon>
        <taxon>Streptomyces</taxon>
    </lineage>
</organism>
<dbReference type="Proteomes" id="UP000004217">
    <property type="component" value="Unassembled WGS sequence"/>
</dbReference>
<name>G2G5W0_9ACTN</name>
<comment type="caution">
    <text evidence="1">The sequence shown here is derived from an EMBL/GenBank/DDBJ whole genome shotgun (WGS) entry which is preliminary data.</text>
</comment>
<evidence type="ECO:0000313" key="1">
    <source>
        <dbReference type="EMBL" id="EGX61049.1"/>
    </source>
</evidence>
<keyword evidence="2" id="KW-1185">Reference proteome</keyword>
<protein>
    <submittedName>
        <fullName evidence="1">Uncharacterized protein</fullName>
    </submittedName>
</protein>
<gene>
    <name evidence="1" type="ORF">SZN_04321</name>
</gene>
<sequence length="43" mass="4735">MTISPSSSASSAVIGLGHEAVGALIRRWRDDPGSTYRTWFLRE</sequence>
<dbReference type="AlphaFoldDB" id="G2G5W0"/>